<dbReference type="Proteomes" id="UP000805649">
    <property type="component" value="Unassembled WGS sequence"/>
</dbReference>
<sequence>MHLSTFFTALLAAAPLVVQASPISLEGDKLENVEVEKRGIGRLKYPLYLTTLPKNMTFTLNEIAKNIPKGMEAWVEDGKKLPYTVSNADVEAAKKRGAKGVLLGRFAMQTGGSGFGGGTGSSFNIKYTISGRAPEAAGTAVQKTPGTLTISTSDWGVFGRPDTTTFSWNVGQSGWGTWTAKTPTLVSPDDAFIAVAYVPKMKAYIFSLTTDTDSITKFMRGMVGAVLTLHEVVLSAGSSSLGTVASLGMKAALWVPKAL</sequence>
<reference evidence="1 2" key="1">
    <citation type="journal article" date="2020" name="Phytopathology">
        <title>Genome Sequence Resources of Colletotrichum truncatum, C. plurivorum, C. musicola, and C. sojae: Four Species Pathogenic to Soybean (Glycine max).</title>
        <authorList>
            <person name="Rogerio F."/>
            <person name="Boufleur T.R."/>
            <person name="Ciampi-Guillardi M."/>
            <person name="Sukno S.A."/>
            <person name="Thon M.R."/>
            <person name="Massola Junior N.S."/>
            <person name="Baroncelli R."/>
        </authorList>
    </citation>
    <scope>NUCLEOTIDE SEQUENCE [LARGE SCALE GENOMIC DNA]</scope>
    <source>
        <strain evidence="1 2">CMES1059</strain>
    </source>
</reference>
<evidence type="ECO:0000313" key="1">
    <source>
        <dbReference type="EMBL" id="KAL0934131.1"/>
    </source>
</evidence>
<proteinExistence type="predicted"/>
<organism evidence="1 2">
    <name type="scientific">Colletotrichum truncatum</name>
    <name type="common">Anthracnose fungus</name>
    <name type="synonym">Colletotrichum capsici</name>
    <dbReference type="NCBI Taxonomy" id="5467"/>
    <lineage>
        <taxon>Eukaryota</taxon>
        <taxon>Fungi</taxon>
        <taxon>Dikarya</taxon>
        <taxon>Ascomycota</taxon>
        <taxon>Pezizomycotina</taxon>
        <taxon>Sordariomycetes</taxon>
        <taxon>Hypocreomycetidae</taxon>
        <taxon>Glomerellales</taxon>
        <taxon>Glomerellaceae</taxon>
        <taxon>Colletotrichum</taxon>
        <taxon>Colletotrichum truncatum species complex</taxon>
    </lineage>
</organism>
<dbReference type="EMBL" id="VUJX02000007">
    <property type="protein sequence ID" value="KAL0934131.1"/>
    <property type="molecule type" value="Genomic_DNA"/>
</dbReference>
<evidence type="ECO:0000313" key="2">
    <source>
        <dbReference type="Proteomes" id="UP000805649"/>
    </source>
</evidence>
<gene>
    <name evidence="1" type="ORF">CTRU02_210930</name>
</gene>
<name>A0ACC3YRN9_COLTU</name>
<keyword evidence="2" id="KW-1185">Reference proteome</keyword>
<comment type="caution">
    <text evidence="1">The sequence shown here is derived from an EMBL/GenBank/DDBJ whole genome shotgun (WGS) entry which is preliminary data.</text>
</comment>
<protein>
    <submittedName>
        <fullName evidence="1">Uncharacterized protein</fullName>
    </submittedName>
</protein>
<accession>A0ACC3YRN9</accession>